<dbReference type="RefSeq" id="WP_183613476.1">
    <property type="nucleotide sequence ID" value="NZ_JACICY010000005.1"/>
</dbReference>
<reference evidence="1 2" key="1">
    <citation type="submission" date="2020-08" db="EMBL/GenBank/DDBJ databases">
        <title>Genomic Encyclopedia of Type Strains, Phase IV (KMG-IV): sequencing the most valuable type-strain genomes for metagenomic binning, comparative biology and taxonomic classification.</title>
        <authorList>
            <person name="Goeker M."/>
        </authorList>
    </citation>
    <scope>NUCLEOTIDE SEQUENCE [LARGE SCALE GENOMIC DNA]</scope>
    <source>
        <strain evidence="1 2">DSM 14552</strain>
    </source>
</reference>
<evidence type="ECO:0000313" key="1">
    <source>
        <dbReference type="EMBL" id="MBB3861137.1"/>
    </source>
</evidence>
<gene>
    <name evidence="1" type="ORF">GGQ88_002409</name>
</gene>
<organism evidence="1 2">
    <name type="scientific">Novosphingobium hassiacum</name>
    <dbReference type="NCBI Taxonomy" id="173676"/>
    <lineage>
        <taxon>Bacteria</taxon>
        <taxon>Pseudomonadati</taxon>
        <taxon>Pseudomonadota</taxon>
        <taxon>Alphaproteobacteria</taxon>
        <taxon>Sphingomonadales</taxon>
        <taxon>Sphingomonadaceae</taxon>
        <taxon>Novosphingobium</taxon>
    </lineage>
</organism>
<dbReference type="AlphaFoldDB" id="A0A7W6EW88"/>
<protein>
    <recommendedName>
        <fullName evidence="3">PilZ domain-containing protein</fullName>
    </recommendedName>
</protein>
<comment type="caution">
    <text evidence="1">The sequence shown here is derived from an EMBL/GenBank/DDBJ whole genome shotgun (WGS) entry which is preliminary data.</text>
</comment>
<accession>A0A7W6EW88</accession>
<proteinExistence type="predicted"/>
<sequence>MWLDRNAQIATQPWDPVRSDGTIVAGYRRGILRARVNIHELDCRSAAIECMENPCPGTRVWLTLPGLEARAALVVSSGSFRMVLCFIEPFHPAVLDAFLDGRISTYH</sequence>
<dbReference type="EMBL" id="JACICY010000005">
    <property type="protein sequence ID" value="MBB3861137.1"/>
    <property type="molecule type" value="Genomic_DNA"/>
</dbReference>
<name>A0A7W6EW88_9SPHN</name>
<keyword evidence="2" id="KW-1185">Reference proteome</keyword>
<evidence type="ECO:0000313" key="2">
    <source>
        <dbReference type="Proteomes" id="UP000562395"/>
    </source>
</evidence>
<evidence type="ECO:0008006" key="3">
    <source>
        <dbReference type="Google" id="ProtNLM"/>
    </source>
</evidence>
<dbReference type="Proteomes" id="UP000562395">
    <property type="component" value="Unassembled WGS sequence"/>
</dbReference>